<dbReference type="GO" id="GO:0003677">
    <property type="term" value="F:DNA binding"/>
    <property type="evidence" value="ECO:0007669"/>
    <property type="project" value="InterPro"/>
</dbReference>
<evidence type="ECO:0000256" key="5">
    <source>
        <dbReference type="ARBA" id="ARBA00023163"/>
    </source>
</evidence>
<comment type="function">
    <text evidence="7">DNA-dependent RNA polymerase catalyzes the transcription of DNA into RNA using the four ribonucleoside triphosphates as substrates.</text>
</comment>
<dbReference type="Gene3D" id="3.30.1490.180">
    <property type="entry name" value="RNA polymerase ii"/>
    <property type="match status" value="1"/>
</dbReference>
<evidence type="ECO:0000256" key="8">
    <source>
        <dbReference type="SAM" id="MobiDB-lite"/>
    </source>
</evidence>
<dbReference type="SUPFAM" id="SSF64484">
    <property type="entry name" value="beta and beta-prime subunits of DNA dependent RNA-polymerase"/>
    <property type="match status" value="1"/>
</dbReference>
<evidence type="ECO:0000256" key="6">
    <source>
        <dbReference type="ARBA" id="ARBA00048552"/>
    </source>
</evidence>
<keyword evidence="9" id="KW-1133">Transmembrane helix</keyword>
<accession>A0A978VMJ6</accession>
<dbReference type="GO" id="GO:0003899">
    <property type="term" value="F:DNA-directed RNA polymerase activity"/>
    <property type="evidence" value="ECO:0007669"/>
    <property type="project" value="UniProtKB-EC"/>
</dbReference>
<dbReference type="Proteomes" id="UP000813462">
    <property type="component" value="Unassembled WGS sequence"/>
</dbReference>
<evidence type="ECO:0000256" key="2">
    <source>
        <dbReference type="ARBA" id="ARBA00022679"/>
    </source>
</evidence>
<keyword evidence="9" id="KW-0812">Transmembrane</keyword>
<evidence type="ECO:0000256" key="9">
    <source>
        <dbReference type="SAM" id="Phobius"/>
    </source>
</evidence>
<dbReference type="InterPro" id="IPR006592">
    <property type="entry name" value="RNA_pol_N"/>
</dbReference>
<evidence type="ECO:0000313" key="12">
    <source>
        <dbReference type="Proteomes" id="UP000813462"/>
    </source>
</evidence>
<dbReference type="Gene3D" id="3.10.450.40">
    <property type="match status" value="1"/>
</dbReference>
<feature type="domain" description="RNA polymerase N-terminal" evidence="10">
    <location>
        <begin position="243"/>
        <end position="541"/>
    </location>
</feature>
<feature type="compositionally biased region" description="Polar residues" evidence="8">
    <location>
        <begin position="1404"/>
        <end position="1419"/>
    </location>
</feature>
<dbReference type="EC" id="2.7.7.6" evidence="7"/>
<dbReference type="InterPro" id="IPR007080">
    <property type="entry name" value="RNA_pol_Rpb1_1"/>
</dbReference>
<dbReference type="InterPro" id="IPR000722">
    <property type="entry name" value="RNA_pol_asu"/>
</dbReference>
<dbReference type="PANTHER" id="PTHR19376:SF51">
    <property type="entry name" value="DNA-DIRECTED RNA POLYMERASE V SUBUNIT 1"/>
    <property type="match status" value="1"/>
</dbReference>
<dbReference type="InterPro" id="IPR007066">
    <property type="entry name" value="RNA_pol_Rpb1_3"/>
</dbReference>
<comment type="similarity">
    <text evidence="7">Belongs to the RNA polymerase beta' chain family.</text>
</comment>
<feature type="compositionally biased region" description="Polar residues" evidence="8">
    <location>
        <begin position="1611"/>
        <end position="1648"/>
    </location>
</feature>
<feature type="transmembrane region" description="Helical" evidence="9">
    <location>
        <begin position="1056"/>
        <end position="1073"/>
    </location>
</feature>
<evidence type="ECO:0000259" key="10">
    <source>
        <dbReference type="SMART" id="SM00663"/>
    </source>
</evidence>
<dbReference type="Pfam" id="PF00623">
    <property type="entry name" value="RNA_pol_Rpb1_2"/>
    <property type="match status" value="1"/>
</dbReference>
<feature type="compositionally biased region" description="Basic and acidic residues" evidence="8">
    <location>
        <begin position="1493"/>
        <end position="1502"/>
    </location>
</feature>
<comment type="catalytic activity">
    <reaction evidence="6 7">
        <text>RNA(n) + a ribonucleoside 5'-triphosphate = RNA(n+1) + diphosphate</text>
        <dbReference type="Rhea" id="RHEA:21248"/>
        <dbReference type="Rhea" id="RHEA-COMP:14527"/>
        <dbReference type="Rhea" id="RHEA-COMP:17342"/>
        <dbReference type="ChEBI" id="CHEBI:33019"/>
        <dbReference type="ChEBI" id="CHEBI:61557"/>
        <dbReference type="ChEBI" id="CHEBI:140395"/>
        <dbReference type="EC" id="2.7.7.6"/>
    </reaction>
</comment>
<keyword evidence="1 7" id="KW-0240">DNA-directed RNA polymerase</keyword>
<feature type="transmembrane region" description="Helical" evidence="9">
    <location>
        <begin position="1021"/>
        <end position="1044"/>
    </location>
</feature>
<feature type="compositionally biased region" description="Basic and acidic residues" evidence="8">
    <location>
        <begin position="1389"/>
        <end position="1399"/>
    </location>
</feature>
<dbReference type="GO" id="GO:0006351">
    <property type="term" value="P:DNA-templated transcription"/>
    <property type="evidence" value="ECO:0007669"/>
    <property type="project" value="InterPro"/>
</dbReference>
<feature type="compositionally biased region" description="Polar residues" evidence="8">
    <location>
        <begin position="1744"/>
        <end position="1786"/>
    </location>
</feature>
<dbReference type="InterPro" id="IPR044893">
    <property type="entry name" value="RNA_pol_Rpb1_clamp_domain"/>
</dbReference>
<dbReference type="Gene3D" id="4.10.860.120">
    <property type="entry name" value="RNA polymerase II, clamp domain"/>
    <property type="match status" value="1"/>
</dbReference>
<feature type="region of interest" description="Disordered" evidence="8">
    <location>
        <begin position="1994"/>
        <end position="2031"/>
    </location>
</feature>
<gene>
    <name evidence="11" type="ORF">FEM48_Zijuj03G0021800</name>
</gene>
<dbReference type="Pfam" id="PF04983">
    <property type="entry name" value="RNA_pol_Rpb1_3"/>
    <property type="match status" value="1"/>
</dbReference>
<dbReference type="Gene3D" id="2.40.40.20">
    <property type="match status" value="1"/>
</dbReference>
<keyword evidence="9" id="KW-0472">Membrane</keyword>
<feature type="compositionally biased region" description="Basic and acidic residues" evidence="8">
    <location>
        <begin position="1434"/>
        <end position="1448"/>
    </location>
</feature>
<sequence length="2031" mass="228491">MEETISSIPDGEIIGIKFGLATHKEICTASINEFPISHASQLSNPFLGLPLEFGKCESCGTAEPGQCEGHFGYIELPIPIYHPSHVNELKKMLSLICLNCLKVKKNKIPTKSTGIAERLISSCCENIDIFVFNIGSCLVCFVYSYAWRYPNLRNNSLTCRLKVAPQVSIRDAKTRDGVCYLELKRQSRSTLQPGFWNFLDKYGFHYGNENRRTLLPCEVMEILKRVSEDSRKKLVAKGFAPQDGYVMQYLPVPPNCLSVPEISDGVTVMSTDPSMTMLKKVLKQIEIIKSSRSGSPNFEAHEVEANELQLAVDQYLQIRGTTKQTRDMDAQLGVSKEASNSTKAWLDKMRTLFIRKGSGFSSRSVITGDAYKGVSEIGIPCEIAHRITFEEKVSEHNMTYLQELVDNKLCLTYKDGSSTYSLREGSKGHTVLRLGQVVHRRIMDGDLVFVNRPPTTHKHSLQALRVYVHDDHTVKINPLICGPLSADFDGDCIHLFYPQSLAAKAEVLELFSVEKQLLSSHNGILNLQLANDSLLSLKRLFNSYFMDKAAAQQLAMFASSSLPQPAFLKAYSSKHCWTALQILQTALPALFDCASERYLIKGSDILRLDLNRDIIPVVINDMATSIFFERGSEEVLKFFNSLQPLLMEHMFSEGFSVSLEDFSMCLESIQQIQKGILDISPLLFHLKSTHNELLELQLESHIRVVKTPVINFVLESSALGDLIDSKSDSAINKVVQQIGFLGLQISDQGKFYTKTLVEDVSSLYKNKYPFERIDYPSVEYGLVKSCFFHGLDPYEEMVHSISTREVIVRSSRGLTEPGTLFKNLMAILRDVIICYDGTVRNVCSNSIIQFDYGLKTGTGPQNFYPPGEPVGMLAATAMSNPAYKAVLDSTPSSTSSWQLMKEVLLSSASFKNDIVDRRVILYLNACDCPRKYCRENAAYSVKNQLKKVSLKDTAVEFLIEYKQSVLPGYHSDAGLVGHLHLNEVLLKELNLTLQDILQKCQDTVNSHRKKKKDKVFKKAVLSIWLVFQLTCNYICYLFFVNLDYCCTIYLRVENHVIYGFFFFSFFFFLPLFLCSECCSFQQFSSNEGSEVPCLMLEWQDAESGIPLEETSRILADLICPVLLKTTIKGDPRICSANIIWINPNTTIWIRNGRKSSKGELAVDVVLEKSAVKQSGEAWRVVLDSCLPVLHLIDTRRSVPYAIKQVQELLGISCAFDQAVERLAKSVSMVAKGVLKEHLILLANSMTCTGNLIGFNSGGYKALSRSLNVQVPFTDATLFTPKRCFERAAEKCHMDTLDSIVATCSWGKHVAVGTGSRFDILWDTREVELNQGGVDVYDFLDLMTTADREESTTACLGAEIDDLMLEDEIAEDENGELRLSPNWGSFSPTKDQEDTSKESGWETVVSWQNKAKENTSQPNMWSGWERNEAQAQRAESSDWDNKATPEKFPARWSSNAEDWTETAHPSQEHIEPRKAEDKMTKPNVWSSWGADETQTDRGERCDWGNKVIPKKAVAHWSSSNTDDWTENAHPSPIEELAELPKGEDNISKPNVRSAWGRDETQTQGSEPCDWNTKVTPRKTVDGWSSSHDDDWTGTAHTSQAVEHAEPPAANHSWGQQKSPKSVQSWGQKTSPEVSSDWKQQKSPESSQGWGQKKSPKSAHSWRQQNSPEIFQDCEQQKPQESSQGWERQKSPEHSQGWGHQKSKESSKGWEQQKSSPEHSQGWGHQKSEENSQSWEQQKSHEHSQGWGQPKSQESSQGWGQQKTLESSQGRGRQKSPESSQGWTSQVESKPAASSHGWESPKAGYDSEKQQQWGQRSGEPYKNNRFEGSRGRGSNAGEWKSRKSWPNKTPGMGSENFSGAVAGLFTATRQRIDIFTSEEQDALSTIEPIMHSIRRIMHQSGYGDGDPLSDADQSYILDNVFNYHPDKATKTGSGIDHLTISRHSSFQDSRCLYIVSTDGRKVDFSYRKCLENLIKTKYPDVAEAFMSKYFRRPRSGVNRERTPSLVQTPNENLFPEHTPNENPISEQTASENA</sequence>
<evidence type="ECO:0000313" key="11">
    <source>
        <dbReference type="EMBL" id="KAH7536771.1"/>
    </source>
</evidence>
<dbReference type="InterPro" id="IPR042102">
    <property type="entry name" value="RNA_pol_Rpb1_3_sf"/>
</dbReference>
<feature type="compositionally biased region" description="Polar residues" evidence="8">
    <location>
        <begin position="2018"/>
        <end position="2031"/>
    </location>
</feature>
<dbReference type="InterPro" id="IPR007081">
    <property type="entry name" value="RNA_pol_Rpb1_5"/>
</dbReference>
<feature type="compositionally biased region" description="Polar residues" evidence="8">
    <location>
        <begin position="1675"/>
        <end position="1684"/>
    </location>
</feature>
<feature type="compositionally biased region" description="Basic and acidic residues" evidence="8">
    <location>
        <begin position="1465"/>
        <end position="1479"/>
    </location>
</feature>
<dbReference type="EMBL" id="JAEACU010000003">
    <property type="protein sequence ID" value="KAH7536771.1"/>
    <property type="molecule type" value="Genomic_DNA"/>
</dbReference>
<reference evidence="11" key="1">
    <citation type="journal article" date="2021" name="Front. Plant Sci.">
        <title>Chromosome-Scale Genome Assembly for Chinese Sour Jujube and Insights Into Its Genome Evolution and Domestication Signature.</title>
        <authorList>
            <person name="Shen L.-Y."/>
            <person name="Luo H."/>
            <person name="Wang X.-L."/>
            <person name="Wang X.-M."/>
            <person name="Qiu X.-J."/>
            <person name="Liu H."/>
            <person name="Zhou S.-S."/>
            <person name="Jia K.-H."/>
            <person name="Nie S."/>
            <person name="Bao Y.-T."/>
            <person name="Zhang R.-G."/>
            <person name="Yun Q.-Z."/>
            <person name="Chai Y.-H."/>
            <person name="Lu J.-Y."/>
            <person name="Li Y."/>
            <person name="Zhao S.-W."/>
            <person name="Mao J.-F."/>
            <person name="Jia S.-G."/>
            <person name="Mao Y.-M."/>
        </authorList>
    </citation>
    <scope>NUCLEOTIDE SEQUENCE</scope>
    <source>
        <strain evidence="11">AT0</strain>
        <tissue evidence="11">Leaf</tissue>
    </source>
</reference>
<evidence type="ECO:0000256" key="4">
    <source>
        <dbReference type="ARBA" id="ARBA00022833"/>
    </source>
</evidence>
<protein>
    <recommendedName>
        <fullName evidence="7">DNA-directed RNA polymerase subunit</fullName>
        <ecNumber evidence="7">2.7.7.6</ecNumber>
    </recommendedName>
</protein>
<dbReference type="Pfam" id="PF11523">
    <property type="entry name" value="DUF3223"/>
    <property type="match status" value="1"/>
</dbReference>
<dbReference type="Gene3D" id="1.10.274.100">
    <property type="entry name" value="RNA polymerase Rpb1, domain 3"/>
    <property type="match status" value="1"/>
</dbReference>
<dbReference type="InterPro" id="IPR045867">
    <property type="entry name" value="DNA-dir_RpoC_beta_prime"/>
</dbReference>
<organism evidence="11 12">
    <name type="scientific">Ziziphus jujuba var. spinosa</name>
    <dbReference type="NCBI Taxonomy" id="714518"/>
    <lineage>
        <taxon>Eukaryota</taxon>
        <taxon>Viridiplantae</taxon>
        <taxon>Streptophyta</taxon>
        <taxon>Embryophyta</taxon>
        <taxon>Tracheophyta</taxon>
        <taxon>Spermatophyta</taxon>
        <taxon>Magnoliopsida</taxon>
        <taxon>eudicotyledons</taxon>
        <taxon>Gunneridae</taxon>
        <taxon>Pentapetalae</taxon>
        <taxon>rosids</taxon>
        <taxon>fabids</taxon>
        <taxon>Rosales</taxon>
        <taxon>Rhamnaceae</taxon>
        <taxon>Paliureae</taxon>
        <taxon>Ziziphus</taxon>
    </lineage>
</organism>
<dbReference type="Pfam" id="PF04998">
    <property type="entry name" value="RNA_pol_Rpb1_5"/>
    <property type="match status" value="1"/>
</dbReference>
<keyword evidence="5 7" id="KW-0804">Transcription</keyword>
<feature type="compositionally biased region" description="Polar residues" evidence="8">
    <location>
        <begin position="1707"/>
        <end position="1717"/>
    </location>
</feature>
<evidence type="ECO:0000256" key="7">
    <source>
        <dbReference type="RuleBase" id="RU004279"/>
    </source>
</evidence>
<dbReference type="GO" id="GO:0000428">
    <property type="term" value="C:DNA-directed RNA polymerase complex"/>
    <property type="evidence" value="ECO:0007669"/>
    <property type="project" value="UniProtKB-KW"/>
</dbReference>
<dbReference type="Pfam" id="PF04997">
    <property type="entry name" value="RNA_pol_Rpb1_1"/>
    <property type="match status" value="1"/>
</dbReference>
<name>A0A978VMJ6_ZIZJJ</name>
<keyword evidence="3 7" id="KW-0548">Nucleotidyltransferase</keyword>
<keyword evidence="2 7" id="KW-0808">Transferase</keyword>
<proteinExistence type="inferred from homology"/>
<keyword evidence="4" id="KW-0862">Zinc</keyword>
<comment type="caution">
    <text evidence="11">The sequence shown here is derived from an EMBL/GenBank/DDBJ whole genome shotgun (WGS) entry which is preliminary data.</text>
</comment>
<feature type="region of interest" description="Disordered" evidence="8">
    <location>
        <begin position="1376"/>
        <end position="1854"/>
    </location>
</feature>
<evidence type="ECO:0000256" key="3">
    <source>
        <dbReference type="ARBA" id="ARBA00022695"/>
    </source>
</evidence>
<dbReference type="PANTHER" id="PTHR19376">
    <property type="entry name" value="DNA-DIRECTED RNA POLYMERASE"/>
    <property type="match status" value="1"/>
</dbReference>
<dbReference type="SMART" id="SM00663">
    <property type="entry name" value="RPOLA_N"/>
    <property type="match status" value="1"/>
</dbReference>
<evidence type="ECO:0000256" key="1">
    <source>
        <dbReference type="ARBA" id="ARBA00022478"/>
    </source>
</evidence>